<dbReference type="SUPFAM" id="SSF51735">
    <property type="entry name" value="NAD(P)-binding Rossmann-fold domains"/>
    <property type="match status" value="1"/>
</dbReference>
<accession>A0A9Q4GI20</accession>
<dbReference type="CDD" id="cd05271">
    <property type="entry name" value="NDUFA9_like_SDR_a"/>
    <property type="match status" value="1"/>
</dbReference>
<organism evidence="2 3">
    <name type="scientific">Halorutilus salinus</name>
    <dbReference type="NCBI Taxonomy" id="2487751"/>
    <lineage>
        <taxon>Archaea</taxon>
        <taxon>Methanobacteriati</taxon>
        <taxon>Methanobacteriota</taxon>
        <taxon>Stenosarchaea group</taxon>
        <taxon>Halobacteria</taxon>
        <taxon>Halorutilales</taxon>
        <taxon>Halorutilaceae</taxon>
        <taxon>Halorutilus</taxon>
    </lineage>
</organism>
<dbReference type="RefSeq" id="WP_266085397.1">
    <property type="nucleotide sequence ID" value="NZ_RKLV01000001.1"/>
</dbReference>
<evidence type="ECO:0000259" key="1">
    <source>
        <dbReference type="Pfam" id="PF01370"/>
    </source>
</evidence>
<dbReference type="AlphaFoldDB" id="A0A9Q4GI20"/>
<dbReference type="EMBL" id="RKLV01000001">
    <property type="protein sequence ID" value="MCX2817881.1"/>
    <property type="molecule type" value="Genomic_DNA"/>
</dbReference>
<dbReference type="FunFam" id="3.40.50.720:FF:000702">
    <property type="entry name" value="NADH dehydrogenase (Ubiquinone)"/>
    <property type="match status" value="1"/>
</dbReference>
<dbReference type="Proteomes" id="UP001149411">
    <property type="component" value="Unassembled WGS sequence"/>
</dbReference>
<dbReference type="Pfam" id="PF01370">
    <property type="entry name" value="Epimerase"/>
    <property type="match status" value="1"/>
</dbReference>
<keyword evidence="3" id="KW-1185">Reference proteome</keyword>
<feature type="domain" description="NAD-dependent epimerase/dehydratase" evidence="1">
    <location>
        <begin position="4"/>
        <end position="207"/>
    </location>
</feature>
<sequence>MEVHVTGGTGFVGSHLCNKLAENGHDVVAVSRNPDESPVGIDGSVERRERDVTEAGTLDFSGADVVVHLVSLSPLVKPRGTTHHDVTAEGTRNVVEACENDGVDRLVHMSALGADTDGETAYIRAKGEAEDAVSVSSLDATVFRPSVVFGDGGEFVSFTKLLTTPYVTGLPGGGDTRFQPIYVGDLVEAVAETVENDEHTGETYEIGGPERLTLAEMSRSVYEAEGRSLVVVPVPMPLARVGLALADPLPFVPMGSDQYASLKFDNVVEGTNGIGVFVPVDELTTFDGWLGFEDGQ</sequence>
<dbReference type="Gene3D" id="3.40.50.720">
    <property type="entry name" value="NAD(P)-binding Rossmann-like Domain"/>
    <property type="match status" value="1"/>
</dbReference>
<name>A0A9Q4GI20_9EURY</name>
<comment type="caution">
    <text evidence="2">The sequence shown here is derived from an EMBL/GenBank/DDBJ whole genome shotgun (WGS) entry which is preliminary data.</text>
</comment>
<dbReference type="GO" id="GO:0044877">
    <property type="term" value="F:protein-containing complex binding"/>
    <property type="evidence" value="ECO:0007669"/>
    <property type="project" value="TreeGrafter"/>
</dbReference>
<dbReference type="InterPro" id="IPR051207">
    <property type="entry name" value="ComplexI_NDUFA9_subunit"/>
</dbReference>
<gene>
    <name evidence="2" type="ORF">EGH25_00680</name>
</gene>
<reference evidence="2" key="1">
    <citation type="submission" date="2022-09" db="EMBL/GenBank/DDBJ databases">
        <title>Haloadaptaus new haloarchaeum isolated from saline soil.</title>
        <authorList>
            <person name="Duran-Viseras A."/>
            <person name="Sanchez-Porro C."/>
            <person name="Ventosa A."/>
        </authorList>
    </citation>
    <scope>NUCLEOTIDE SEQUENCE</scope>
    <source>
        <strain evidence="2">F3-133</strain>
    </source>
</reference>
<dbReference type="InterPro" id="IPR001509">
    <property type="entry name" value="Epimerase_deHydtase"/>
</dbReference>
<evidence type="ECO:0000313" key="2">
    <source>
        <dbReference type="EMBL" id="MCX2817881.1"/>
    </source>
</evidence>
<dbReference type="PANTHER" id="PTHR12126">
    <property type="entry name" value="NADH-UBIQUINONE OXIDOREDUCTASE 39 KDA SUBUNIT-RELATED"/>
    <property type="match status" value="1"/>
</dbReference>
<protein>
    <submittedName>
        <fullName evidence="2">Complex I NDUFA9 subunit family protein</fullName>
    </submittedName>
</protein>
<dbReference type="InterPro" id="IPR036291">
    <property type="entry name" value="NAD(P)-bd_dom_sf"/>
</dbReference>
<dbReference type="PANTHER" id="PTHR12126:SF11">
    <property type="entry name" value="NADH DEHYDROGENASE [UBIQUINONE] 1 ALPHA SUBCOMPLEX SUBUNIT 9, MITOCHONDRIAL"/>
    <property type="match status" value="1"/>
</dbReference>
<evidence type="ECO:0000313" key="3">
    <source>
        <dbReference type="Proteomes" id="UP001149411"/>
    </source>
</evidence>
<proteinExistence type="predicted"/>